<gene>
    <name evidence="2" type="ORF">Q6294_33510</name>
</gene>
<evidence type="ECO:0000313" key="3">
    <source>
        <dbReference type="Proteomes" id="UP001244490"/>
    </source>
</evidence>
<comment type="caution">
    <text evidence="2">The sequence shown here is derived from an EMBL/GenBank/DDBJ whole genome shotgun (WGS) entry which is preliminary data.</text>
</comment>
<protein>
    <submittedName>
        <fullName evidence="2">Uncharacterized protein</fullName>
    </submittedName>
</protein>
<keyword evidence="1" id="KW-0812">Transmembrane</keyword>
<reference evidence="2" key="1">
    <citation type="submission" date="2023-07" db="EMBL/GenBank/DDBJ databases">
        <authorList>
            <person name="Peng Z."/>
        </authorList>
    </citation>
    <scope>NUCLEOTIDE SEQUENCE</scope>
    <source>
        <strain evidence="2">KP219</strain>
    </source>
</reference>
<keyword evidence="1" id="KW-1133">Transmembrane helix</keyword>
<sequence length="68" mass="7908">MHGPIADLISSAVSWGSFALIEPRDFNGYKNTWIINGVYWTLKYEWLFYFFLPFGLIFCRGAGFALMF</sequence>
<dbReference type="EMBL" id="JAUUIA010001327">
    <property type="protein sequence ID" value="MDP0971853.1"/>
    <property type="molecule type" value="Genomic_DNA"/>
</dbReference>
<feature type="non-terminal residue" evidence="2">
    <location>
        <position position="68"/>
    </location>
</feature>
<keyword evidence="1" id="KW-0472">Membrane</keyword>
<name>A0AAW8AKV0_KLEPN</name>
<dbReference type="Proteomes" id="UP001244490">
    <property type="component" value="Unassembled WGS sequence"/>
</dbReference>
<organism evidence="2 3">
    <name type="scientific">Klebsiella pneumoniae</name>
    <dbReference type="NCBI Taxonomy" id="573"/>
    <lineage>
        <taxon>Bacteria</taxon>
        <taxon>Pseudomonadati</taxon>
        <taxon>Pseudomonadota</taxon>
        <taxon>Gammaproteobacteria</taxon>
        <taxon>Enterobacterales</taxon>
        <taxon>Enterobacteriaceae</taxon>
        <taxon>Klebsiella/Raoultella group</taxon>
        <taxon>Klebsiella</taxon>
        <taxon>Klebsiella pneumoniae complex</taxon>
    </lineage>
</organism>
<feature type="transmembrane region" description="Helical" evidence="1">
    <location>
        <begin position="46"/>
        <end position="67"/>
    </location>
</feature>
<dbReference type="AlphaFoldDB" id="A0AAW8AKV0"/>
<evidence type="ECO:0000256" key="1">
    <source>
        <dbReference type="SAM" id="Phobius"/>
    </source>
</evidence>
<accession>A0AAW8AKV0</accession>
<proteinExistence type="predicted"/>
<evidence type="ECO:0000313" key="2">
    <source>
        <dbReference type="EMBL" id="MDP0971853.1"/>
    </source>
</evidence>